<dbReference type="InterPro" id="IPR024419">
    <property type="entry name" value="YvrJ"/>
</dbReference>
<comment type="caution">
    <text evidence="2">The sequence shown here is derived from an EMBL/GenBank/DDBJ whole genome shotgun (WGS) entry which is preliminary data.</text>
</comment>
<dbReference type="EMBL" id="JACSPZ010000014">
    <property type="protein sequence ID" value="MBD8038698.1"/>
    <property type="molecule type" value="Genomic_DNA"/>
</dbReference>
<proteinExistence type="predicted"/>
<accession>A0ABR8Y3D9</accession>
<sequence length="42" mass="4956">METILSYLDYGFSFVISIYLLIRMEKKIEALTESINKLNNLK</sequence>
<dbReference type="Pfam" id="PF12841">
    <property type="entry name" value="YvrJ"/>
    <property type="match status" value="1"/>
</dbReference>
<reference evidence="2 3" key="1">
    <citation type="submission" date="2020-08" db="EMBL/GenBank/DDBJ databases">
        <title>A Genomic Blueprint of the Chicken Gut Microbiome.</title>
        <authorList>
            <person name="Gilroy R."/>
            <person name="Ravi A."/>
            <person name="Getino M."/>
            <person name="Pursley I."/>
            <person name="Horton D.L."/>
            <person name="Alikhan N.-F."/>
            <person name="Baker D."/>
            <person name="Gharbi K."/>
            <person name="Hall N."/>
            <person name="Watson M."/>
            <person name="Adriaenssens E.M."/>
            <person name="Foster-Nyarko E."/>
            <person name="Jarju S."/>
            <person name="Secka A."/>
            <person name="Antonio M."/>
            <person name="Oren A."/>
            <person name="Chaudhuri R."/>
            <person name="La Ragione R.M."/>
            <person name="Hildebrand F."/>
            <person name="Pallen M.J."/>
        </authorList>
    </citation>
    <scope>NUCLEOTIDE SEQUENCE [LARGE SCALE GENOMIC DNA]</scope>
    <source>
        <strain evidence="2 3">A46</strain>
    </source>
</reference>
<dbReference type="RefSeq" id="WP_191701760.1">
    <property type="nucleotide sequence ID" value="NZ_JACSPZ010000014.1"/>
</dbReference>
<evidence type="ECO:0000313" key="2">
    <source>
        <dbReference type="EMBL" id="MBD8038698.1"/>
    </source>
</evidence>
<keyword evidence="1" id="KW-1133">Transmembrane helix</keyword>
<keyword evidence="3" id="KW-1185">Reference proteome</keyword>
<keyword evidence="1" id="KW-0812">Transmembrane</keyword>
<keyword evidence="1" id="KW-0472">Membrane</keyword>
<feature type="transmembrane region" description="Helical" evidence="1">
    <location>
        <begin position="6"/>
        <end position="22"/>
    </location>
</feature>
<dbReference type="Proteomes" id="UP000619101">
    <property type="component" value="Unassembled WGS sequence"/>
</dbReference>
<protein>
    <submittedName>
        <fullName evidence="2">YvrJ family protein</fullName>
    </submittedName>
</protein>
<organism evidence="2 3">
    <name type="scientific">Solibacillus faecavium</name>
    <dbReference type="NCBI Taxonomy" id="2762221"/>
    <lineage>
        <taxon>Bacteria</taxon>
        <taxon>Bacillati</taxon>
        <taxon>Bacillota</taxon>
        <taxon>Bacilli</taxon>
        <taxon>Bacillales</taxon>
        <taxon>Caryophanaceae</taxon>
        <taxon>Solibacillus</taxon>
    </lineage>
</organism>
<evidence type="ECO:0000313" key="3">
    <source>
        <dbReference type="Proteomes" id="UP000619101"/>
    </source>
</evidence>
<evidence type="ECO:0000256" key="1">
    <source>
        <dbReference type="SAM" id="Phobius"/>
    </source>
</evidence>
<gene>
    <name evidence="2" type="ORF">H9635_18295</name>
</gene>
<name>A0ABR8Y3D9_9BACL</name>